<gene>
    <name evidence="1" type="ORF">BpHYR1_030565</name>
</gene>
<dbReference type="Proteomes" id="UP000276133">
    <property type="component" value="Unassembled WGS sequence"/>
</dbReference>
<dbReference type="AlphaFoldDB" id="A0A3M7SR08"/>
<accession>A0A3M7SR08</accession>
<proteinExistence type="predicted"/>
<protein>
    <submittedName>
        <fullName evidence="1">Uncharacterized protein</fullName>
    </submittedName>
</protein>
<dbReference type="EMBL" id="REGN01000897">
    <property type="protein sequence ID" value="RNA38264.1"/>
    <property type="molecule type" value="Genomic_DNA"/>
</dbReference>
<evidence type="ECO:0000313" key="2">
    <source>
        <dbReference type="Proteomes" id="UP000276133"/>
    </source>
</evidence>
<sequence>MRLICGLLKSEYWGISKSIVLKRLVNFLNFFKHFSSFGLVWMQWFNILWAIKSGKMNLIENFIFTYFRPLTHYIKTTRNFNHILNFCKINFESKYLLITKNDR</sequence>
<organism evidence="1 2">
    <name type="scientific">Brachionus plicatilis</name>
    <name type="common">Marine rotifer</name>
    <name type="synonym">Brachionus muelleri</name>
    <dbReference type="NCBI Taxonomy" id="10195"/>
    <lineage>
        <taxon>Eukaryota</taxon>
        <taxon>Metazoa</taxon>
        <taxon>Spiralia</taxon>
        <taxon>Gnathifera</taxon>
        <taxon>Rotifera</taxon>
        <taxon>Eurotatoria</taxon>
        <taxon>Monogononta</taxon>
        <taxon>Pseudotrocha</taxon>
        <taxon>Ploima</taxon>
        <taxon>Brachionidae</taxon>
        <taxon>Brachionus</taxon>
    </lineage>
</organism>
<comment type="caution">
    <text evidence="1">The sequence shown here is derived from an EMBL/GenBank/DDBJ whole genome shotgun (WGS) entry which is preliminary data.</text>
</comment>
<reference evidence="1 2" key="1">
    <citation type="journal article" date="2018" name="Sci. Rep.">
        <title>Genomic signatures of local adaptation to the degree of environmental predictability in rotifers.</title>
        <authorList>
            <person name="Franch-Gras L."/>
            <person name="Hahn C."/>
            <person name="Garcia-Roger E.M."/>
            <person name="Carmona M.J."/>
            <person name="Serra M."/>
            <person name="Gomez A."/>
        </authorList>
    </citation>
    <scope>NUCLEOTIDE SEQUENCE [LARGE SCALE GENOMIC DNA]</scope>
    <source>
        <strain evidence="1">HYR1</strain>
    </source>
</reference>
<name>A0A3M7SR08_BRAPC</name>
<evidence type="ECO:0000313" key="1">
    <source>
        <dbReference type="EMBL" id="RNA38264.1"/>
    </source>
</evidence>
<keyword evidence="2" id="KW-1185">Reference proteome</keyword>